<keyword evidence="6" id="KW-1185">Reference proteome</keyword>
<evidence type="ECO:0000259" key="4">
    <source>
        <dbReference type="PROSITE" id="PS50206"/>
    </source>
</evidence>
<dbReference type="Gene3D" id="4.10.830.10">
    <property type="entry name" value="30s Ribosomal Protein S14, Chain N"/>
    <property type="match status" value="1"/>
</dbReference>
<dbReference type="eggNOG" id="KOG1530">
    <property type="taxonomic scope" value="Eukaryota"/>
</dbReference>
<dbReference type="InParanoid" id="K1VBN7"/>
<dbReference type="Proteomes" id="UP000006757">
    <property type="component" value="Unassembled WGS sequence"/>
</dbReference>
<dbReference type="GO" id="GO:0006412">
    <property type="term" value="P:translation"/>
    <property type="evidence" value="ECO:0007669"/>
    <property type="project" value="InterPro"/>
</dbReference>
<evidence type="ECO:0000313" key="5">
    <source>
        <dbReference type="EMBL" id="EKD01435.1"/>
    </source>
</evidence>
<accession>K1VBN7</accession>
<dbReference type="AlphaFoldDB" id="K1VBN7"/>
<dbReference type="InterPro" id="IPR036873">
    <property type="entry name" value="Rhodanese-like_dom_sf"/>
</dbReference>
<dbReference type="EMBL" id="AMBO01000316">
    <property type="protein sequence ID" value="EKD01435.1"/>
    <property type="molecule type" value="Genomic_DNA"/>
</dbReference>
<dbReference type="SUPFAM" id="SSF57716">
    <property type="entry name" value="Glucocorticoid receptor-like (DNA-binding domain)"/>
    <property type="match status" value="1"/>
</dbReference>
<dbReference type="PANTHER" id="PTHR44086">
    <property type="entry name" value="THIOSULFATE SULFURTRANSFERASE RDL2, MITOCHONDRIAL-RELATED"/>
    <property type="match status" value="1"/>
</dbReference>
<dbReference type="PROSITE" id="PS50206">
    <property type="entry name" value="RHODANESE_3"/>
    <property type="match status" value="1"/>
</dbReference>
<sequence length="355" mass="39451">MFRTALQTVRPQARAFSASALRAAGSVNYNDVKPLTKQPTDDVTIIDVRDPKEVENGSIPSAVNVPLNRLADVLAETYPDGAFQKEFAFPRPSKNQKMIFYDRDGKNLQKAADIAEKAGYKNVKNYEGAWQDWQDKEAKSKNSAADFPPAFDVASMLSREIHARLPPRPDRLKPPSPKCPLFGAAHENPAHLAPPHHLDPEQTTMGNKAWILRDINKRIAATQVEAQRNAYLAVARNTTLPAQTRHKAQLALNQYNDGKGRMVSIRNRCMWTGRGGGECYFAAVDAAVLCGQWEVETGPLAGLWRAAEEAWRLAATSERREADKQGVLNNFAQCRFQFRKNALAGNIPGMQKGSW</sequence>
<name>K1VBN7_TRIAC</name>
<dbReference type="STRING" id="1220162.K1VBN7"/>
<dbReference type="GO" id="GO:0003735">
    <property type="term" value="F:structural constituent of ribosome"/>
    <property type="evidence" value="ECO:0007669"/>
    <property type="project" value="InterPro"/>
</dbReference>
<dbReference type="GO" id="GO:0004792">
    <property type="term" value="F:thiosulfate-cyanide sulfurtransferase activity"/>
    <property type="evidence" value="ECO:0007669"/>
    <property type="project" value="TreeGrafter"/>
</dbReference>
<dbReference type="InterPro" id="IPR043140">
    <property type="entry name" value="Ribosomal_uS14_sf"/>
</dbReference>
<dbReference type="Gene3D" id="1.10.287.1480">
    <property type="match status" value="1"/>
</dbReference>
<keyword evidence="3" id="KW-0687">Ribonucleoprotein</keyword>
<dbReference type="Pfam" id="PF00581">
    <property type="entry name" value="Rhodanese"/>
    <property type="match status" value="1"/>
</dbReference>
<gene>
    <name evidence="5" type="ORF">A1Q2_04277</name>
</gene>
<evidence type="ECO:0000313" key="6">
    <source>
        <dbReference type="Proteomes" id="UP000006757"/>
    </source>
</evidence>
<proteinExistence type="inferred from homology"/>
<dbReference type="InterPro" id="IPR001209">
    <property type="entry name" value="Ribosomal_uS14"/>
</dbReference>
<dbReference type="SMART" id="SM00450">
    <property type="entry name" value="RHOD"/>
    <property type="match status" value="1"/>
</dbReference>
<dbReference type="HOGENOM" id="CLU_783441_0_0_1"/>
<evidence type="ECO:0000256" key="2">
    <source>
        <dbReference type="ARBA" id="ARBA00022980"/>
    </source>
</evidence>
<organism evidence="5 6">
    <name type="scientific">Trichosporon asahii var. asahii (strain CBS 8904)</name>
    <name type="common">Yeast</name>
    <dbReference type="NCBI Taxonomy" id="1220162"/>
    <lineage>
        <taxon>Eukaryota</taxon>
        <taxon>Fungi</taxon>
        <taxon>Dikarya</taxon>
        <taxon>Basidiomycota</taxon>
        <taxon>Agaricomycotina</taxon>
        <taxon>Tremellomycetes</taxon>
        <taxon>Trichosporonales</taxon>
        <taxon>Trichosporonaceae</taxon>
        <taxon>Trichosporon</taxon>
    </lineage>
</organism>
<comment type="caution">
    <text evidence="5">The sequence shown here is derived from an EMBL/GenBank/DDBJ whole genome shotgun (WGS) entry which is preliminary data.</text>
</comment>
<dbReference type="GO" id="GO:0005739">
    <property type="term" value="C:mitochondrion"/>
    <property type="evidence" value="ECO:0007669"/>
    <property type="project" value="TreeGrafter"/>
</dbReference>
<evidence type="ECO:0000256" key="1">
    <source>
        <dbReference type="ARBA" id="ARBA00009083"/>
    </source>
</evidence>
<comment type="similarity">
    <text evidence="1">Belongs to the universal ribosomal protein uS14 family.</text>
</comment>
<dbReference type="GO" id="GO:1990904">
    <property type="term" value="C:ribonucleoprotein complex"/>
    <property type="evidence" value="ECO:0007669"/>
    <property type="project" value="UniProtKB-KW"/>
</dbReference>
<evidence type="ECO:0000256" key="3">
    <source>
        <dbReference type="ARBA" id="ARBA00023274"/>
    </source>
</evidence>
<dbReference type="PANTHER" id="PTHR44086:SF10">
    <property type="entry name" value="THIOSULFATE SULFURTRANSFERASE_RHODANESE-LIKE DOMAIN-CONTAINING PROTEIN 3"/>
    <property type="match status" value="1"/>
</dbReference>
<reference evidence="5 6" key="1">
    <citation type="journal article" date="2012" name="Eukaryot. Cell">
        <title>Genome sequence of the Trichosporon asahii environmental strain CBS 8904.</title>
        <authorList>
            <person name="Yang R.Y."/>
            <person name="Li H.T."/>
            <person name="Zhu H."/>
            <person name="Zhou G.P."/>
            <person name="Wang M."/>
            <person name="Wang L."/>
        </authorList>
    </citation>
    <scope>NUCLEOTIDE SEQUENCE [LARGE SCALE GENOMIC DNA]</scope>
    <source>
        <strain evidence="5 6">CBS 8904</strain>
    </source>
</reference>
<dbReference type="InterPro" id="IPR001763">
    <property type="entry name" value="Rhodanese-like_dom"/>
</dbReference>
<dbReference type="Gene3D" id="3.40.250.10">
    <property type="entry name" value="Rhodanese-like domain"/>
    <property type="match status" value="1"/>
</dbReference>
<dbReference type="OrthoDB" id="413436at2759"/>
<dbReference type="SUPFAM" id="SSF52821">
    <property type="entry name" value="Rhodanese/Cell cycle control phosphatase"/>
    <property type="match status" value="1"/>
</dbReference>
<dbReference type="Pfam" id="PF00253">
    <property type="entry name" value="Ribosomal_S14"/>
    <property type="match status" value="1"/>
</dbReference>
<keyword evidence="2" id="KW-0689">Ribosomal protein</keyword>
<dbReference type="GO" id="GO:0005840">
    <property type="term" value="C:ribosome"/>
    <property type="evidence" value="ECO:0007669"/>
    <property type="project" value="UniProtKB-KW"/>
</dbReference>
<feature type="domain" description="Rhodanese" evidence="4">
    <location>
        <begin position="39"/>
        <end position="138"/>
    </location>
</feature>
<protein>
    <submittedName>
        <fullName evidence="5">Endoplasmic reticulum protein</fullName>
    </submittedName>
</protein>